<keyword evidence="2" id="KW-1185">Reference proteome</keyword>
<accession>A0ABQ0MPR7</accession>
<protein>
    <submittedName>
        <fullName evidence="1">Uncharacterized protein</fullName>
    </submittedName>
</protein>
<dbReference type="Proteomes" id="UP000194153">
    <property type="component" value="Unassembled WGS sequence"/>
</dbReference>
<evidence type="ECO:0000313" key="2">
    <source>
        <dbReference type="Proteomes" id="UP000194153"/>
    </source>
</evidence>
<name>A0ABQ0MPR7_9BACT</name>
<comment type="caution">
    <text evidence="1">The sequence shown here is derived from an EMBL/GenBank/DDBJ whole genome shotgun (WGS) entry which is preliminary data.</text>
</comment>
<proteinExistence type="predicted"/>
<organism evidence="1 2">
    <name type="scientific">Geoanaerobacter pelophilus</name>
    <dbReference type="NCBI Taxonomy" id="60036"/>
    <lineage>
        <taxon>Bacteria</taxon>
        <taxon>Pseudomonadati</taxon>
        <taxon>Thermodesulfobacteriota</taxon>
        <taxon>Desulfuromonadia</taxon>
        <taxon>Geobacterales</taxon>
        <taxon>Geobacteraceae</taxon>
        <taxon>Geoanaerobacter</taxon>
    </lineage>
</organism>
<sequence>MPQGSPMVTAMTGLFKILSCPYPLSLWERGGVREVSY</sequence>
<evidence type="ECO:0000313" key="1">
    <source>
        <dbReference type="EMBL" id="GAW68251.1"/>
    </source>
</evidence>
<reference evidence="2" key="1">
    <citation type="submission" date="2017-05" db="EMBL/GenBank/DDBJ databases">
        <title>Draft genome sequence of Geobacter pelophilus, a iron(III)-reducing bacteria.</title>
        <authorList>
            <person name="Aoyagi T."/>
            <person name="Koike H."/>
            <person name="Morita T."/>
            <person name="Sato Y."/>
            <person name="Habe H."/>
            <person name="Hori T."/>
        </authorList>
    </citation>
    <scope>NUCLEOTIDE SEQUENCE [LARGE SCALE GENOMIC DNA]</scope>
    <source>
        <strain evidence="2">Drf2</strain>
    </source>
</reference>
<gene>
    <name evidence="1" type="ORF">GPEL0_01r4502</name>
</gene>
<dbReference type="EMBL" id="BDQG01000001">
    <property type="protein sequence ID" value="GAW68251.1"/>
    <property type="molecule type" value="Genomic_DNA"/>
</dbReference>